<proteinExistence type="predicted"/>
<gene>
    <name evidence="1" type="ORF">HaLaN_27491</name>
</gene>
<sequence>MLACACSGWAPKQMTCRQFDGQWPASSRTDTHLKVVTFSKSGGCCETSVYHSVSHMVSIYVMDLTSASLPALRLDGDPMHPPARLLRFDSVADSLRCHRKRNASAPIPRTLRSR</sequence>
<reference evidence="1 2" key="1">
    <citation type="submission" date="2020-02" db="EMBL/GenBank/DDBJ databases">
        <title>Draft genome sequence of Haematococcus lacustris strain NIES-144.</title>
        <authorList>
            <person name="Morimoto D."/>
            <person name="Nakagawa S."/>
            <person name="Yoshida T."/>
            <person name="Sawayama S."/>
        </authorList>
    </citation>
    <scope>NUCLEOTIDE SEQUENCE [LARGE SCALE GENOMIC DNA]</scope>
    <source>
        <strain evidence="1 2">NIES-144</strain>
    </source>
</reference>
<evidence type="ECO:0000313" key="1">
    <source>
        <dbReference type="EMBL" id="GFH28922.1"/>
    </source>
</evidence>
<keyword evidence="2" id="KW-1185">Reference proteome</keyword>
<feature type="non-terminal residue" evidence="1">
    <location>
        <position position="114"/>
    </location>
</feature>
<accession>A0A6A0A8P8</accession>
<comment type="caution">
    <text evidence="1">The sequence shown here is derived from an EMBL/GenBank/DDBJ whole genome shotgun (WGS) entry which is preliminary data.</text>
</comment>
<evidence type="ECO:0000313" key="2">
    <source>
        <dbReference type="Proteomes" id="UP000485058"/>
    </source>
</evidence>
<dbReference type="EMBL" id="BLLF01004103">
    <property type="protein sequence ID" value="GFH28922.1"/>
    <property type="molecule type" value="Genomic_DNA"/>
</dbReference>
<feature type="non-terminal residue" evidence="1">
    <location>
        <position position="1"/>
    </location>
</feature>
<name>A0A6A0A8P8_HAELA</name>
<dbReference type="AlphaFoldDB" id="A0A6A0A8P8"/>
<organism evidence="1 2">
    <name type="scientific">Haematococcus lacustris</name>
    <name type="common">Green alga</name>
    <name type="synonym">Haematococcus pluvialis</name>
    <dbReference type="NCBI Taxonomy" id="44745"/>
    <lineage>
        <taxon>Eukaryota</taxon>
        <taxon>Viridiplantae</taxon>
        <taxon>Chlorophyta</taxon>
        <taxon>core chlorophytes</taxon>
        <taxon>Chlorophyceae</taxon>
        <taxon>CS clade</taxon>
        <taxon>Chlamydomonadales</taxon>
        <taxon>Haematococcaceae</taxon>
        <taxon>Haematococcus</taxon>
    </lineage>
</organism>
<protein>
    <submittedName>
        <fullName evidence="1">Uncharacterized protein</fullName>
    </submittedName>
</protein>
<dbReference type="Proteomes" id="UP000485058">
    <property type="component" value="Unassembled WGS sequence"/>
</dbReference>